<name>A0A4Y9ZBG1_9AGAM</name>
<evidence type="ECO:0000256" key="1">
    <source>
        <dbReference type="ARBA" id="ARBA00022729"/>
    </source>
</evidence>
<dbReference type="OrthoDB" id="5551751at2759"/>
<dbReference type="SUPFAM" id="SSF82153">
    <property type="entry name" value="FAS1 domain"/>
    <property type="match status" value="1"/>
</dbReference>
<accession>A0A4Y9ZBG1</accession>
<dbReference type="PANTHER" id="PTHR28156:SF1">
    <property type="entry name" value="FAS1 DOMAIN-CONTAINING PROTEIN YDR262W"/>
    <property type="match status" value="1"/>
</dbReference>
<dbReference type="InterPro" id="IPR000782">
    <property type="entry name" value="FAS1_domain"/>
</dbReference>
<keyword evidence="1" id="KW-0732">Signal</keyword>
<evidence type="ECO:0000259" key="2">
    <source>
        <dbReference type="PROSITE" id="PS50213"/>
    </source>
</evidence>
<comment type="caution">
    <text evidence="3">The sequence shown here is derived from an EMBL/GenBank/DDBJ whole genome shotgun (WGS) entry which is preliminary data.</text>
</comment>
<reference evidence="3 4" key="1">
    <citation type="submission" date="2019-02" db="EMBL/GenBank/DDBJ databases">
        <title>Genome sequencing of the rare red list fungi Dentipellis fragilis.</title>
        <authorList>
            <person name="Buettner E."/>
            <person name="Kellner H."/>
        </authorList>
    </citation>
    <scope>NUCLEOTIDE SEQUENCE [LARGE SCALE GENOMIC DNA]</scope>
    <source>
        <strain evidence="3 4">DSM 105465</strain>
    </source>
</reference>
<gene>
    <name evidence="3" type="ORF">EVG20_g1205</name>
</gene>
<dbReference type="AlphaFoldDB" id="A0A4Y9ZBG1"/>
<feature type="domain" description="FAS1" evidence="2">
    <location>
        <begin position="136"/>
        <end position="288"/>
    </location>
</feature>
<sequence length="291" mass="32623">MEARKGTPWQYASRRGTRERNRQTMVDMIKEFPSCAIESSDDVWVAYSDRYERPMYNDGAARAAGISAKGDRTGLRVYPIFDSFAPASKPHVMLLRSALLLVLPLLVKSSLDEQIALPADSGIMPETEQPTVLHSQPTLYDLLTIEPAASIFFSYARETEMSRLFEDINAKSTVLVPTNKAIMALTRKPHQDPEPVHDDIEISEQEFDARSKGNVERWVSMHIIPKSPIELSSQTYQTLNDDKKVSFSEAKGSPDAPEWTRVLLDGDVQITKMKEASNGVLYVIDGTVKDD</sequence>
<dbReference type="Proteomes" id="UP000298327">
    <property type="component" value="Unassembled WGS sequence"/>
</dbReference>
<protein>
    <recommendedName>
        <fullName evidence="2">FAS1 domain-containing protein</fullName>
    </recommendedName>
</protein>
<dbReference type="InterPro" id="IPR036378">
    <property type="entry name" value="FAS1_dom_sf"/>
</dbReference>
<evidence type="ECO:0000313" key="3">
    <source>
        <dbReference type="EMBL" id="TFY71804.1"/>
    </source>
</evidence>
<evidence type="ECO:0000313" key="4">
    <source>
        <dbReference type="Proteomes" id="UP000298327"/>
    </source>
</evidence>
<proteinExistence type="predicted"/>
<dbReference type="PROSITE" id="PS50213">
    <property type="entry name" value="FAS1"/>
    <property type="match status" value="1"/>
</dbReference>
<dbReference type="InterPro" id="IPR040200">
    <property type="entry name" value="Mug57-like"/>
</dbReference>
<dbReference type="Pfam" id="PF02469">
    <property type="entry name" value="Fasciclin"/>
    <property type="match status" value="1"/>
</dbReference>
<keyword evidence="4" id="KW-1185">Reference proteome</keyword>
<dbReference type="EMBL" id="SEOQ01000036">
    <property type="protein sequence ID" value="TFY71804.1"/>
    <property type="molecule type" value="Genomic_DNA"/>
</dbReference>
<organism evidence="3 4">
    <name type="scientific">Dentipellis fragilis</name>
    <dbReference type="NCBI Taxonomy" id="205917"/>
    <lineage>
        <taxon>Eukaryota</taxon>
        <taxon>Fungi</taxon>
        <taxon>Dikarya</taxon>
        <taxon>Basidiomycota</taxon>
        <taxon>Agaricomycotina</taxon>
        <taxon>Agaricomycetes</taxon>
        <taxon>Russulales</taxon>
        <taxon>Hericiaceae</taxon>
        <taxon>Dentipellis</taxon>
    </lineage>
</organism>
<dbReference type="Gene3D" id="2.30.180.10">
    <property type="entry name" value="FAS1 domain"/>
    <property type="match status" value="1"/>
</dbReference>
<dbReference type="PANTHER" id="PTHR28156">
    <property type="entry name" value="FAS1 DOMAIN-CONTAINING PROTEIN YDR262W"/>
    <property type="match status" value="1"/>
</dbReference>
<dbReference type="STRING" id="205917.A0A4Y9ZBG1"/>